<proteinExistence type="inferred from homology"/>
<dbReference type="InterPro" id="IPR004692">
    <property type="entry name" value="SecG"/>
</dbReference>
<comment type="function">
    <text evidence="9 10">Involved in protein export. Participates in an early event of protein translocation.</text>
</comment>
<evidence type="ECO:0000313" key="12">
    <source>
        <dbReference type="Proteomes" id="UP001597453"/>
    </source>
</evidence>
<feature type="transmembrane region" description="Helical" evidence="10">
    <location>
        <begin position="6"/>
        <end position="26"/>
    </location>
</feature>
<evidence type="ECO:0000256" key="9">
    <source>
        <dbReference type="ARBA" id="ARBA00025182"/>
    </source>
</evidence>
<evidence type="ECO:0000256" key="6">
    <source>
        <dbReference type="ARBA" id="ARBA00022989"/>
    </source>
</evidence>
<protein>
    <recommendedName>
        <fullName evidence="10">Protein-export membrane protein SecG</fullName>
    </recommendedName>
</protein>
<evidence type="ECO:0000256" key="8">
    <source>
        <dbReference type="ARBA" id="ARBA00023136"/>
    </source>
</evidence>
<dbReference type="RefSeq" id="WP_066055056.1">
    <property type="nucleotide sequence ID" value="NZ_JBHUNF010000001.1"/>
</dbReference>
<dbReference type="EMBL" id="JBHUNF010000001">
    <property type="protein sequence ID" value="MFD2673898.1"/>
    <property type="molecule type" value="Genomic_DNA"/>
</dbReference>
<evidence type="ECO:0000256" key="3">
    <source>
        <dbReference type="ARBA" id="ARBA00022448"/>
    </source>
</evidence>
<sequence length="85" mass="8947">MAEIILTVLQVVLAITSVLLILFILLHRGKGGGLSDMFGGGITAGAQSSGVAEKNLNRITVWILAIWLITVIVLGIMLKFTTVAA</sequence>
<dbReference type="PRINTS" id="PR01651">
    <property type="entry name" value="SECGEXPORT"/>
</dbReference>
<accession>A0ABW5RG33</accession>
<keyword evidence="6 10" id="KW-1133">Transmembrane helix</keyword>
<reference evidence="12" key="1">
    <citation type="journal article" date="2019" name="Int. J. Syst. Evol. Microbiol.">
        <title>The Global Catalogue of Microorganisms (GCM) 10K type strain sequencing project: providing services to taxonomists for standard genome sequencing and annotation.</title>
        <authorList>
            <consortium name="The Broad Institute Genomics Platform"/>
            <consortium name="The Broad Institute Genome Sequencing Center for Infectious Disease"/>
            <person name="Wu L."/>
            <person name="Ma J."/>
        </authorList>
    </citation>
    <scope>NUCLEOTIDE SEQUENCE [LARGE SCALE GENOMIC DNA]</scope>
    <source>
        <strain evidence="12">TISTR 1511</strain>
    </source>
</reference>
<keyword evidence="12" id="KW-1185">Reference proteome</keyword>
<keyword evidence="8 10" id="KW-0472">Membrane</keyword>
<evidence type="ECO:0000256" key="10">
    <source>
        <dbReference type="RuleBase" id="RU365087"/>
    </source>
</evidence>
<keyword evidence="7 10" id="KW-0811">Translocation</keyword>
<organism evidence="11 12">
    <name type="scientific">Gulosibacter bifidus</name>
    <dbReference type="NCBI Taxonomy" id="272239"/>
    <lineage>
        <taxon>Bacteria</taxon>
        <taxon>Bacillati</taxon>
        <taxon>Actinomycetota</taxon>
        <taxon>Actinomycetes</taxon>
        <taxon>Micrococcales</taxon>
        <taxon>Microbacteriaceae</taxon>
        <taxon>Gulosibacter</taxon>
    </lineage>
</organism>
<evidence type="ECO:0000256" key="1">
    <source>
        <dbReference type="ARBA" id="ARBA00004141"/>
    </source>
</evidence>
<evidence type="ECO:0000256" key="7">
    <source>
        <dbReference type="ARBA" id="ARBA00023010"/>
    </source>
</evidence>
<comment type="subcellular location">
    <subcellularLocation>
        <location evidence="10">Cell membrane</location>
        <topology evidence="10">Multi-pass membrane protein</topology>
    </subcellularLocation>
    <subcellularLocation>
        <location evidence="1">Membrane</location>
        <topology evidence="1">Multi-pass membrane protein</topology>
    </subcellularLocation>
</comment>
<evidence type="ECO:0000256" key="2">
    <source>
        <dbReference type="ARBA" id="ARBA00008445"/>
    </source>
</evidence>
<dbReference type="NCBIfam" id="TIGR00810">
    <property type="entry name" value="secG"/>
    <property type="match status" value="1"/>
</dbReference>
<dbReference type="Proteomes" id="UP001597453">
    <property type="component" value="Unassembled WGS sequence"/>
</dbReference>
<keyword evidence="10" id="KW-1003">Cell membrane</keyword>
<dbReference type="Pfam" id="PF03840">
    <property type="entry name" value="SecG"/>
    <property type="match status" value="1"/>
</dbReference>
<evidence type="ECO:0000256" key="4">
    <source>
        <dbReference type="ARBA" id="ARBA00022692"/>
    </source>
</evidence>
<keyword evidence="5 10" id="KW-0653">Protein transport</keyword>
<gene>
    <name evidence="11" type="primary">secG</name>
    <name evidence="11" type="ORF">ACFSUQ_01060</name>
</gene>
<keyword evidence="3 10" id="KW-0813">Transport</keyword>
<feature type="transmembrane region" description="Helical" evidence="10">
    <location>
        <begin position="59"/>
        <end position="78"/>
    </location>
</feature>
<comment type="similarity">
    <text evidence="2 10">Belongs to the SecG family.</text>
</comment>
<name>A0ABW5RG33_9MICO</name>
<comment type="caution">
    <text evidence="11">The sequence shown here is derived from an EMBL/GenBank/DDBJ whole genome shotgun (WGS) entry which is preliminary data.</text>
</comment>
<evidence type="ECO:0000313" key="11">
    <source>
        <dbReference type="EMBL" id="MFD2673898.1"/>
    </source>
</evidence>
<evidence type="ECO:0000256" key="5">
    <source>
        <dbReference type="ARBA" id="ARBA00022927"/>
    </source>
</evidence>
<keyword evidence="4 10" id="KW-0812">Transmembrane</keyword>